<feature type="domain" description="Dystroglycan-type cadherin-like" evidence="3">
    <location>
        <begin position="925"/>
        <end position="1017"/>
    </location>
</feature>
<feature type="domain" description="Cadherin" evidence="2">
    <location>
        <begin position="362"/>
        <end position="437"/>
    </location>
</feature>
<evidence type="ECO:0000259" key="3">
    <source>
        <dbReference type="SMART" id="SM00736"/>
    </source>
</evidence>
<dbReference type="Proteomes" id="UP000307217">
    <property type="component" value="Unassembled WGS sequence"/>
</dbReference>
<feature type="domain" description="Dystroglycan-type cadherin-like" evidence="3">
    <location>
        <begin position="1979"/>
        <end position="2071"/>
    </location>
</feature>
<dbReference type="InterPro" id="IPR038081">
    <property type="entry name" value="CalX-like_sf"/>
</dbReference>
<feature type="domain" description="Dystroglycan-type cadherin-like" evidence="3">
    <location>
        <begin position="1112"/>
        <end position="1205"/>
    </location>
</feature>
<evidence type="ECO:0000259" key="2">
    <source>
        <dbReference type="SMART" id="SM00112"/>
    </source>
</evidence>
<name>A0A5S3VC59_9GAMM</name>
<dbReference type="PANTHER" id="PTHR34720:SF9">
    <property type="entry name" value="BLR4714 PROTEIN"/>
    <property type="match status" value="1"/>
</dbReference>
<feature type="domain" description="Cadherin" evidence="2">
    <location>
        <begin position="945"/>
        <end position="1018"/>
    </location>
</feature>
<dbReference type="SUPFAM" id="SSF49313">
    <property type="entry name" value="Cadherin-like"/>
    <property type="match status" value="7"/>
</dbReference>
<feature type="domain" description="Cadherin" evidence="2">
    <location>
        <begin position="1225"/>
        <end position="1302"/>
    </location>
</feature>
<dbReference type="GO" id="GO:0016020">
    <property type="term" value="C:membrane"/>
    <property type="evidence" value="ECO:0007669"/>
    <property type="project" value="InterPro"/>
</dbReference>
<evidence type="ECO:0008006" key="6">
    <source>
        <dbReference type="Google" id="ProtNLM"/>
    </source>
</evidence>
<comment type="caution">
    <text evidence="4">The sequence shown here is derived from an EMBL/GenBank/DDBJ whole genome shotgun (WGS) entry which is preliminary data.</text>
</comment>
<evidence type="ECO:0000256" key="1">
    <source>
        <dbReference type="SAM" id="MobiDB-lite"/>
    </source>
</evidence>
<dbReference type="SMART" id="SM00736">
    <property type="entry name" value="CADG"/>
    <property type="match status" value="4"/>
</dbReference>
<dbReference type="InterPro" id="IPR013783">
    <property type="entry name" value="Ig-like_fold"/>
</dbReference>
<dbReference type="RefSeq" id="WP_138591150.1">
    <property type="nucleotide sequence ID" value="NZ_PNBX01000024.1"/>
</dbReference>
<sequence length="2961" mass="315772">MTIKRREWIAALFTRPYEFTHARANKKVGNTISTFLVALYVLFFAQSVKAIECNYVHAEGLQIRCANYSMINDNLFNITYHQSDSSSNTAQLVYVSNPSYIVEEVPHFITKGETYTFTNNLSTQSPKQTITVTWSEGNPYGFDSPTLSHNPNTNGEFHLSSNQLHIDDYQGLHVISDIYHNSIKLADNAYDNHLFQLEHDSHIRFNDQANITLGEYQISVTLENHNEPSLNVTKQFTIEVVDHVTLSGRPKTSIYQNQTYTFSPLISHSDHLEPNDYSFHIENKPTWATFDTRQGILQGTPTEDDLGTTEQIHIYVTDGKARYLVEPFSITVLPFNYSQKINYMAPYSLYTGREFSLFPHHIENTDNDPLTYQLIKAPQWLEINPTSGELFGMPEVNSDIDLLETETTEVTISVSDGDNTYQTSLELYITKLDDAELILPLTGDLSYSSGMYGFNVDENDGLLSHFNISNELKDRLSVSVINIDLLCQNHGLFVSSNGAFTLNNNYSNTPTCQFQFIVQAFNQASKVHTANLTFSPDLVSPTINWDRVFIEEDQTTTIDVLANDVISDKSSAESTLKITSAPQLGDAEVIDGQIKYTPHPNMFGQDTLSYSFDSPFHGVTGQVTIDINFNNDVPTVTPHTAQLIEDDVSQSISLRALTSDIEDGIPAGAISIISSPTKGAMSFNLQDESIIYTPRANETGIDTLLFTVTDNFGAVSEPGIITFDIEAVNDTPIAQNDTLSTLEDTIKELNILENDSDIEDETFTAENITLEDQGQGTGIYPLANVTVTPAGNLSVSPTPNASGAFSFTYMITDSGGNTSQPATVDVLIEAVNDVPSADSKKVDAIEEQPIAITLTASDIEQSPLTYKIISVPQSGKITIINDVVTYTGNLNFSGADSFTYAAFDQTSWSTPATININVANVQDLPLISGSPATNVKQGQLYDFTPTASDVDNDALSFTINNMPSWLSFNTTTGQLVGTPSNDDVNTYTNIAIKVFDGTGYTGLTPFSIEVINVNDAPALTGTPAASVNEDALYSFTPSLTDVDLDDSHTFSIENSPVWATFNTTSGVLSGTPKNKHVGSTENIIISVADKAGEKATLPTFSIAVSNINDAPQLTGTPPSSVAQDSPYTFTPTLSDIDVDDSHTFAIQSAPEWATFNTESGTLSGTPLNEHVGSTANIIISVLDKAGEKATLPAFAIEVTNVNDAPALTGAPATEIFEDDIYRFIPTLTDPDVGDNHTFSIINKPEWADFDTSNGALTGTPLDQHVELNENIIISVNDNAPNSPSVSLAPFNIKVINSSDFPTAQPFNFTLNEGETLSIDEAHGLLSTATDDDIDSGDTLTANLMIDVEHGTLSLKSNGAFIYQHNGSETIKDTFTYVVADSTYLPSTTQTVTLTINPVDDAPIAKNDEANTQEDTPVTFSLIDNDTDAEQKLVAASAILVTEPKFGSVSITNGIATYTPNEHANGPDSFTYTVSDSSPLTSEPATVNIAVAAVNDAPKAGNISKMTDEDTDLVISIDDIRSQASDIEDTNPTGDITLTSEPLHGVVTLSQADGTLTYIPDLNVVATDTFKYTIADSNSEVSNEATISINIGAINDRPIVENDSAQTNEDTSLTLDILHNDSDVEDQGFNGANITLEDQGKGEGVFDLASVTVNADGQLHIAPAKDAVGELTFTYVLTDSEALASVPATVTVTIKPVNDAPVAENNTATVQEDGSFEINILGNDTDVDANDKLDVDSVTLVDVAKYGTVSLSDSGTATYTPNENFSGTDSFTYTVKDIAGAISNKAEVLVTVEAVNDAPVATPAAVTLAEDSKIEITLTGTDIEKSPLTYKIHTPPANGTLTPVKGAVWTYTPKVNFNGNDSIVFIANDGELDSEVEAVTVTVTPVNDAPEAQSTSATTDEETPLSVTLNGSDIDGDNVSFIIISQPTNGSVTLSGRQVIYTPNDDFTGTDSFSYQANDGSLSSQTAVADILVNNVNDAPSITGTPATTVRQGNIYSFKPTGADIDSIELTYTIANKPTWANFDRTTGTLSGAPAREDVGISSDIVVSVSDQELTTSLPAFNIEVTFTNTPPRAQAQTISVQEDGTTSFIPKINDIDGDTLSVEIVTRPNAGIASVQGNTLTYTPNANYNGADALTYIVDDGTEQSSETRIAINVVSVNDMPQANPDTFTFNGNDANRYVLDVLSNDTDFDEQPLTIVGAQASIGSVTVENNKLVYQAPTKASTTVAIDYVIADPEQAHSASNATLSITSLQTGLSEITAPADISVDATGLFTKVELGVAAATDSQGNTLAVSLVDNTRIFAPGNHLVYWQTQDSQERTAMASHTVTVNPLISIDQGFTVSEGSSNTINVHLNGDAPSYPVTIPYTVSGSATAADHTLENGEVIITSGRSGSLTFEVFQDAQREESESIIITLGNEVNADTSSNIATISIEEGNIAPQITTTITQQGENRTLVAADQGEVALLAAVSDANSNDQLQVSWTSADPRINNTSATDTAFTFSPAQLPAGIYSITASVTDNATPALSASQEVYIEVIAQLAALTSQDSDGDLIPDNEEGYADSDGDGIPDYQDAISQPNVLQGSAGNSTGHLIEAQAGTSLRKGTSVAQNSSGGAQLLSSELPSDDTAQNVGGLYDFIASGLMNAGDTFTIVLPQYEQVPLNAVYRKYKNGEWVNFSLGGGNKVMSAQGESGYCPAANSSQWRDGLNAGDWCIKLQIVDGGPNDDDGLANKTVVDPSGMAIVLNGNTLPVTIDDTFTVKAGNRMQLNVLHNDTDADGDTLFVVNATSDIGTTELEGGLVYFTAPDNLSGTAQLTYMIADTQGGSASGHAAITIKANTAPQAVNDAAAALDTQTLDIDVLSNDQDSDGDMLTIIKATVDEGSVSIMDNSTLRYTPEVGFSGIATIQYTISDSNGASDTGQVAVTVTLDSATAVTPTPTPNKKSSGTFGLFMLLLILGGVTRRYKYKV</sequence>
<dbReference type="GO" id="GO:0007156">
    <property type="term" value="P:homophilic cell adhesion via plasma membrane adhesion molecules"/>
    <property type="evidence" value="ECO:0007669"/>
    <property type="project" value="InterPro"/>
</dbReference>
<dbReference type="OrthoDB" id="5242130at2"/>
<dbReference type="Pfam" id="PF05345">
    <property type="entry name" value="He_PIG"/>
    <property type="match status" value="5"/>
</dbReference>
<dbReference type="EMBL" id="PNBX01000024">
    <property type="protein sequence ID" value="TMO69120.1"/>
    <property type="molecule type" value="Genomic_DNA"/>
</dbReference>
<dbReference type="GO" id="GO:0005509">
    <property type="term" value="F:calcium ion binding"/>
    <property type="evidence" value="ECO:0007669"/>
    <property type="project" value="InterPro"/>
</dbReference>
<feature type="region of interest" description="Disordered" evidence="1">
    <location>
        <begin position="2598"/>
        <end position="2618"/>
    </location>
</feature>
<protein>
    <recommendedName>
        <fullName evidence="6">Tandem-95 repeat protein</fullName>
    </recommendedName>
</protein>
<feature type="domain" description="Cadherin" evidence="2">
    <location>
        <begin position="1133"/>
        <end position="1206"/>
    </location>
</feature>
<dbReference type="Pfam" id="PF17963">
    <property type="entry name" value="Big_9"/>
    <property type="match status" value="15"/>
</dbReference>
<dbReference type="NCBIfam" id="NF012211">
    <property type="entry name" value="tand_rpt_95"/>
    <property type="match status" value="13"/>
</dbReference>
<feature type="region of interest" description="Disordered" evidence="1">
    <location>
        <begin position="2542"/>
        <end position="2582"/>
    </location>
</feature>
<reference evidence="5" key="2">
    <citation type="submission" date="2019-06" db="EMBL/GenBank/DDBJ databases">
        <title>Co-occurence of chitin degradation, pigmentation and bioactivity in marine Pseudoalteromonas.</title>
        <authorList>
            <person name="Sonnenschein E.C."/>
            <person name="Bech P.K."/>
        </authorList>
    </citation>
    <scope>NUCLEOTIDE SEQUENCE [LARGE SCALE GENOMIC DNA]</scope>
    <source>
        <strain evidence="5">S3790</strain>
    </source>
</reference>
<dbReference type="InterPro" id="IPR010221">
    <property type="entry name" value="VCBS_dom"/>
</dbReference>
<dbReference type="InterPro" id="IPR053784">
    <property type="entry name" value="Choice_anch_U_dom"/>
</dbReference>
<accession>A0A5S3VC59</accession>
<dbReference type="NCBIfam" id="NF041766">
    <property type="entry name" value="choice_anch_U"/>
    <property type="match status" value="1"/>
</dbReference>
<dbReference type="SMART" id="SM00112">
    <property type="entry name" value="CA"/>
    <property type="match status" value="4"/>
</dbReference>
<proteinExistence type="predicted"/>
<feature type="compositionally biased region" description="Acidic residues" evidence="1">
    <location>
        <begin position="2543"/>
        <end position="2562"/>
    </location>
</feature>
<dbReference type="PANTHER" id="PTHR34720">
    <property type="entry name" value="MICROCYSTIN DEPENDENT PROTEIN"/>
    <property type="match status" value="1"/>
</dbReference>
<dbReference type="NCBIfam" id="TIGR01965">
    <property type="entry name" value="VCBS_repeat"/>
    <property type="match status" value="1"/>
</dbReference>
<dbReference type="SUPFAM" id="SSF141072">
    <property type="entry name" value="CalX-like"/>
    <property type="match status" value="1"/>
</dbReference>
<evidence type="ECO:0000313" key="4">
    <source>
        <dbReference type="EMBL" id="TMO69120.1"/>
    </source>
</evidence>
<organism evidence="4 5">
    <name type="scientific">Pseudoalteromonas aurantia</name>
    <dbReference type="NCBI Taxonomy" id="43654"/>
    <lineage>
        <taxon>Bacteria</taxon>
        <taxon>Pseudomonadati</taxon>
        <taxon>Pseudomonadota</taxon>
        <taxon>Gammaproteobacteria</taxon>
        <taxon>Alteromonadales</taxon>
        <taxon>Pseudoalteromonadaceae</taxon>
        <taxon>Pseudoalteromonas</taxon>
    </lineage>
</organism>
<dbReference type="InterPro" id="IPR015919">
    <property type="entry name" value="Cadherin-like_sf"/>
</dbReference>
<gene>
    <name evidence="4" type="ORF">CWC19_06715</name>
</gene>
<feature type="domain" description="Dystroglycan-type cadherin-like" evidence="3">
    <location>
        <begin position="1018"/>
        <end position="1111"/>
    </location>
</feature>
<dbReference type="Gene3D" id="2.60.40.10">
    <property type="entry name" value="Immunoglobulins"/>
    <property type="match status" value="6"/>
</dbReference>
<dbReference type="Gene3D" id="2.60.40.3440">
    <property type="match status" value="3"/>
</dbReference>
<dbReference type="Gene3D" id="2.60.40.2810">
    <property type="match status" value="8"/>
</dbReference>
<reference evidence="4 5" key="1">
    <citation type="submission" date="2018-01" db="EMBL/GenBank/DDBJ databases">
        <authorList>
            <person name="Paulsen S."/>
            <person name="Gram L.K."/>
        </authorList>
    </citation>
    <scope>NUCLEOTIDE SEQUENCE [LARGE SCALE GENOMIC DNA]</scope>
    <source>
        <strain evidence="4 5">S3790</strain>
    </source>
</reference>
<dbReference type="InterPro" id="IPR002126">
    <property type="entry name" value="Cadherin-like_dom"/>
</dbReference>
<dbReference type="InterPro" id="IPR006644">
    <property type="entry name" value="Cadg"/>
</dbReference>
<evidence type="ECO:0000313" key="5">
    <source>
        <dbReference type="Proteomes" id="UP000307217"/>
    </source>
</evidence>
<feature type="compositionally biased region" description="Polar residues" evidence="1">
    <location>
        <begin position="2569"/>
        <end position="2582"/>
    </location>
</feature>